<organism evidence="2 3">
    <name type="scientific">Bordetella holmesii 1058</name>
    <dbReference type="NCBI Taxonomy" id="1247648"/>
    <lineage>
        <taxon>Bacteria</taxon>
        <taxon>Pseudomonadati</taxon>
        <taxon>Pseudomonadota</taxon>
        <taxon>Betaproteobacteria</taxon>
        <taxon>Burkholderiales</taxon>
        <taxon>Alcaligenaceae</taxon>
        <taxon>Bordetella</taxon>
    </lineage>
</organism>
<evidence type="ECO:0000256" key="1">
    <source>
        <dbReference type="SAM" id="MobiDB-lite"/>
    </source>
</evidence>
<dbReference type="Proteomes" id="UP000023104">
    <property type="component" value="Unassembled WGS sequence"/>
</dbReference>
<dbReference type="EMBL" id="JDTF01000004">
    <property type="protein sequence ID" value="EXX94276.1"/>
    <property type="molecule type" value="Genomic_DNA"/>
</dbReference>
<reference evidence="2 3" key="1">
    <citation type="submission" date="2014-02" db="EMBL/GenBank/DDBJ databases">
        <title>Whole Genome Sequencing Of Bordetella Holmesii, An Emerging Opportunistic Infection Of Humans.</title>
        <authorList>
            <person name="Tettelin H."/>
            <person name="Hooven T.A."/>
            <person name="Hine E."/>
            <person name="Su Q."/>
            <person name="Huard R.C."/>
            <person name="Della-Latta P."/>
            <person name="Daugherty S.C."/>
            <person name="Agrawal S."/>
            <person name="Sengamalay N."/>
            <person name="Tallon L.J."/>
            <person name="Sadzewicz L."/>
            <person name="Whittier S."/>
            <person name="Fraser C.M."/>
            <person name="Ratner A.J."/>
        </authorList>
    </citation>
    <scope>NUCLEOTIDE SEQUENCE [LARGE SCALE GENOMIC DNA]</scope>
    <source>
        <strain evidence="2 3">1058</strain>
    </source>
</reference>
<gene>
    <name evidence="2" type="ORF">D559_1685</name>
</gene>
<feature type="compositionally biased region" description="Low complexity" evidence="1">
    <location>
        <begin position="254"/>
        <end position="265"/>
    </location>
</feature>
<proteinExistence type="predicted"/>
<accession>A0ABN0RYC4</accession>
<evidence type="ECO:0000313" key="2">
    <source>
        <dbReference type="EMBL" id="EXX94276.1"/>
    </source>
</evidence>
<sequence>MGDIADQSHDTVDGRDHGIHGLPGLLHLPRSGGHALARLLNQPLYLARRLGAALRQRAHLSRHHRETLALLAGSGCFHGGIERQNVGLKSNAVNHADDFADACRRGGNPLHALDGVLHGQAAIPGQTRRTFGLAAGQVGIASGLADGIGQASHAGSGFLQDGGLSRGTIGHVARARRDLTHSVMNRLHTTAHTGHRLRQSALHASHGRIENPDFVVTAVGDSRSQVAVGDALEMPACLRQGAQDRAPKGQPDHQCQGQNQKQQSQCAKRHPVDHQAGLMQHLPSLLACMGLIDVDRADIALRGGGQDLVAQLICLDAIPAFDGRCQRP</sequence>
<feature type="region of interest" description="Disordered" evidence="1">
    <location>
        <begin position="243"/>
        <end position="272"/>
    </location>
</feature>
<keyword evidence="3" id="KW-1185">Reference proteome</keyword>
<evidence type="ECO:0008006" key="4">
    <source>
        <dbReference type="Google" id="ProtNLM"/>
    </source>
</evidence>
<comment type="caution">
    <text evidence="2">The sequence shown here is derived from an EMBL/GenBank/DDBJ whole genome shotgun (WGS) entry which is preliminary data.</text>
</comment>
<evidence type="ECO:0000313" key="3">
    <source>
        <dbReference type="Proteomes" id="UP000023104"/>
    </source>
</evidence>
<name>A0ABN0RYC4_9BORD</name>
<protein>
    <recommendedName>
        <fullName evidence="4">N-acetyltransferase YedL</fullName>
    </recommendedName>
</protein>